<dbReference type="Pfam" id="PF05985">
    <property type="entry name" value="EutC"/>
    <property type="match status" value="1"/>
</dbReference>
<dbReference type="GO" id="GO:0031419">
    <property type="term" value="F:cobalamin binding"/>
    <property type="evidence" value="ECO:0007669"/>
    <property type="project" value="UniProtKB-UniRule"/>
</dbReference>
<comment type="subcellular location">
    <subcellularLocation>
        <location evidence="5">Bacterial microcompartment</location>
    </subcellularLocation>
</comment>
<dbReference type="RefSeq" id="WP_285232976.1">
    <property type="nucleotide sequence ID" value="NZ_CP116346.1"/>
</dbReference>
<dbReference type="GO" id="GO:0009350">
    <property type="term" value="C:ethanolamine ammonia-lyase complex"/>
    <property type="evidence" value="ECO:0007669"/>
    <property type="project" value="UniProtKB-UniRule"/>
</dbReference>
<evidence type="ECO:0000256" key="5">
    <source>
        <dbReference type="HAMAP-Rule" id="MF_00601"/>
    </source>
</evidence>
<comment type="pathway">
    <text evidence="5">Amine and polyamine degradation; ethanolamine degradation.</text>
</comment>
<dbReference type="GO" id="GO:0008851">
    <property type="term" value="F:ethanolamine ammonia-lyase activity"/>
    <property type="evidence" value="ECO:0007669"/>
    <property type="project" value="UniProtKB-UniRule"/>
</dbReference>
<keyword evidence="1 5" id="KW-0846">Cobalamin</keyword>
<dbReference type="InterPro" id="IPR009246">
    <property type="entry name" value="EutC"/>
</dbReference>
<comment type="similarity">
    <text evidence="5">Belongs to the EutC family.</text>
</comment>
<dbReference type="InterPro" id="IPR042251">
    <property type="entry name" value="EutC_C"/>
</dbReference>
<dbReference type="EC" id="4.3.1.7" evidence="5"/>
<accession>A0AA95NBB5</accession>
<dbReference type="GO" id="GO:0046336">
    <property type="term" value="P:ethanolamine catabolic process"/>
    <property type="evidence" value="ECO:0007669"/>
    <property type="project" value="UniProtKB-UniRule"/>
</dbReference>
<dbReference type="AlphaFoldDB" id="A0AA95NBB5"/>
<dbReference type="GO" id="GO:0031471">
    <property type="term" value="C:ethanolamine degradation polyhedral organelle"/>
    <property type="evidence" value="ECO:0007669"/>
    <property type="project" value="UniProtKB-UniRule"/>
</dbReference>
<protein>
    <recommendedName>
        <fullName evidence="5">Ethanolamine ammonia-lyase small subunit</fullName>
        <shortName evidence="5">EAL small subunit</shortName>
        <ecNumber evidence="5">4.3.1.7</ecNumber>
    </recommendedName>
</protein>
<comment type="subunit">
    <text evidence="5">The basic unit is a heterodimer which dimerizes to form tetramers. The heterotetramers trimerize; 6 large subunits form a core ring with 6 small subunits projecting outwards.</text>
</comment>
<evidence type="ECO:0000313" key="6">
    <source>
        <dbReference type="EMBL" id="WIT11892.1"/>
    </source>
</evidence>
<comment type="cofactor">
    <cofactor evidence="5">
        <name>adenosylcob(III)alamin</name>
        <dbReference type="ChEBI" id="CHEBI:18408"/>
    </cofactor>
    <text evidence="5">Binds between the large and small subunits.</text>
</comment>
<dbReference type="Gene3D" id="3.40.50.11240">
    <property type="entry name" value="Ethanolamine ammonia-lyase light chain (EutC)"/>
    <property type="match status" value="1"/>
</dbReference>
<evidence type="ECO:0000256" key="1">
    <source>
        <dbReference type="ARBA" id="ARBA00022628"/>
    </source>
</evidence>
<comment type="catalytic activity">
    <reaction evidence="5">
        <text>ethanolamine = acetaldehyde + NH4(+)</text>
        <dbReference type="Rhea" id="RHEA:15313"/>
        <dbReference type="ChEBI" id="CHEBI:15343"/>
        <dbReference type="ChEBI" id="CHEBI:28938"/>
        <dbReference type="ChEBI" id="CHEBI:57603"/>
        <dbReference type="EC" id="4.3.1.7"/>
    </reaction>
</comment>
<dbReference type="Gene3D" id="1.10.30.40">
    <property type="entry name" value="Ethanolamine ammonia-lyase light chain (EutC), N-terminal domain"/>
    <property type="match status" value="1"/>
</dbReference>
<sequence length="249" mass="26421">MSTPTDPWAELRRHTPARIALGRAGASLPTRELLAFGAAHAQARDAVHQALDLPALEAALQAEGWASLRVASRAADRAEYLRRPDLGRRLDAASAQRLEAQGGAAVDLLIVLGDGLSAKAVQAHAVPLLRALRDALRGEFSLAPLLLASQARVALADEAAGLMGARLALMLIGERPGLSSPDSLGAYLTHAPRLGCHDAQRNCISNIRPQGLAPALAALRLNWLLREALRRRLSGVGLKDESETLLLAR</sequence>
<proteinExistence type="inferred from homology"/>
<evidence type="ECO:0000256" key="4">
    <source>
        <dbReference type="ARBA" id="ARBA00024446"/>
    </source>
</evidence>
<dbReference type="PIRSF" id="PIRSF018982">
    <property type="entry name" value="EutC"/>
    <property type="match status" value="1"/>
</dbReference>
<keyword evidence="7" id="KW-1185">Reference proteome</keyword>
<reference evidence="6" key="1">
    <citation type="submission" date="2023-01" db="EMBL/GenBank/DDBJ databases">
        <title>Whole genome sequence of Paucibacter sp. S2-9 isolated from pond sediment.</title>
        <authorList>
            <person name="Jung J.Y."/>
        </authorList>
    </citation>
    <scope>NUCLEOTIDE SEQUENCE</scope>
    <source>
        <strain evidence="6">S2-9</strain>
    </source>
</reference>
<dbReference type="KEGG" id="pais:PFX98_23960"/>
<dbReference type="PANTHER" id="PTHR39330">
    <property type="entry name" value="ETHANOLAMINE AMMONIA-LYASE LIGHT CHAIN"/>
    <property type="match status" value="1"/>
</dbReference>
<dbReference type="EMBL" id="CP116346">
    <property type="protein sequence ID" value="WIT11892.1"/>
    <property type="molecule type" value="Genomic_DNA"/>
</dbReference>
<name>A0AA95NBB5_9BURK</name>
<evidence type="ECO:0000256" key="3">
    <source>
        <dbReference type="ARBA" id="ARBA00023285"/>
    </source>
</evidence>
<evidence type="ECO:0000256" key="2">
    <source>
        <dbReference type="ARBA" id="ARBA00023239"/>
    </source>
</evidence>
<keyword evidence="3 5" id="KW-0170">Cobalt</keyword>
<feature type="binding site" evidence="5">
    <location>
        <position position="174"/>
    </location>
    <ligand>
        <name>adenosylcob(III)alamin</name>
        <dbReference type="ChEBI" id="CHEBI:18408"/>
    </ligand>
</feature>
<dbReference type="GO" id="GO:0006520">
    <property type="term" value="P:amino acid metabolic process"/>
    <property type="evidence" value="ECO:0007669"/>
    <property type="project" value="InterPro"/>
</dbReference>
<dbReference type="HAMAP" id="MF_00601">
    <property type="entry name" value="EutC"/>
    <property type="match status" value="1"/>
</dbReference>
<feature type="binding site" evidence="5">
    <location>
        <position position="203"/>
    </location>
    <ligand>
        <name>adenosylcob(III)alamin</name>
        <dbReference type="ChEBI" id="CHEBI:18408"/>
    </ligand>
</feature>
<dbReference type="InterPro" id="IPR042255">
    <property type="entry name" value="EutC_N"/>
</dbReference>
<comment type="function">
    <text evidence="5">Catalyzes the deamination of various vicinal amino-alcohols to oxo compounds. Allows this organism to utilize ethanolamine as the sole source of nitrogen and carbon in the presence of external vitamin B12.</text>
</comment>
<keyword evidence="4 5" id="KW-1283">Bacterial microcompartment</keyword>
<dbReference type="PANTHER" id="PTHR39330:SF1">
    <property type="entry name" value="ETHANOLAMINE AMMONIA-LYASE SMALL SUBUNIT"/>
    <property type="match status" value="1"/>
</dbReference>
<dbReference type="NCBIfam" id="NF003971">
    <property type="entry name" value="PRK05465.1"/>
    <property type="match status" value="1"/>
</dbReference>
<evidence type="ECO:0000313" key="7">
    <source>
        <dbReference type="Proteomes" id="UP001177769"/>
    </source>
</evidence>
<dbReference type="Proteomes" id="UP001177769">
    <property type="component" value="Chromosome"/>
</dbReference>
<organism evidence="6 7">
    <name type="scientific">Paucibacter sediminis</name>
    <dbReference type="NCBI Taxonomy" id="3019553"/>
    <lineage>
        <taxon>Bacteria</taxon>
        <taxon>Pseudomonadati</taxon>
        <taxon>Pseudomonadota</taxon>
        <taxon>Betaproteobacteria</taxon>
        <taxon>Burkholderiales</taxon>
        <taxon>Sphaerotilaceae</taxon>
        <taxon>Roseateles</taxon>
    </lineage>
</organism>
<keyword evidence="2 5" id="KW-0456">Lyase</keyword>
<feature type="binding site" evidence="5">
    <location>
        <position position="153"/>
    </location>
    <ligand>
        <name>adenosylcob(III)alamin</name>
        <dbReference type="ChEBI" id="CHEBI:18408"/>
    </ligand>
</feature>
<gene>
    <name evidence="5 6" type="primary">eutC</name>
    <name evidence="6" type="ORF">PFX98_23960</name>
</gene>